<dbReference type="InterPro" id="IPR005841">
    <property type="entry name" value="Alpha-D-phosphohexomutase_SF"/>
</dbReference>
<proteinExistence type="inferred from homology"/>
<feature type="domain" description="Alpha-D-phosphohexomutase alpha/beta/alpha" evidence="8">
    <location>
        <begin position="47"/>
        <end position="185"/>
    </location>
</feature>
<keyword evidence="6" id="KW-0413">Isomerase</keyword>
<evidence type="ECO:0000256" key="4">
    <source>
        <dbReference type="ARBA" id="ARBA00022723"/>
    </source>
</evidence>
<organism evidence="11 12">
    <name type="scientific">Sinomicrobium weinanense</name>
    <dbReference type="NCBI Taxonomy" id="2842200"/>
    <lineage>
        <taxon>Bacteria</taxon>
        <taxon>Pseudomonadati</taxon>
        <taxon>Bacteroidota</taxon>
        <taxon>Flavobacteriia</taxon>
        <taxon>Flavobacteriales</taxon>
        <taxon>Flavobacteriaceae</taxon>
        <taxon>Sinomicrobium</taxon>
    </lineage>
</organism>
<evidence type="ECO:0000259" key="9">
    <source>
        <dbReference type="Pfam" id="PF02879"/>
    </source>
</evidence>
<evidence type="ECO:0000256" key="3">
    <source>
        <dbReference type="ARBA" id="ARBA00022553"/>
    </source>
</evidence>
<dbReference type="GO" id="GO:0006166">
    <property type="term" value="P:purine ribonucleoside salvage"/>
    <property type="evidence" value="ECO:0007669"/>
    <property type="project" value="TreeGrafter"/>
</dbReference>
<name>A0A926Q1X6_9FLAO</name>
<protein>
    <submittedName>
        <fullName evidence="11">Phospho-sugar mutase</fullName>
    </submittedName>
</protein>
<dbReference type="Gene3D" id="3.40.120.10">
    <property type="entry name" value="Alpha-D-Glucose-1,6-Bisphosphate, subunit A, domain 3"/>
    <property type="match status" value="3"/>
</dbReference>
<dbReference type="SUPFAM" id="SSF53738">
    <property type="entry name" value="Phosphoglucomutase, first 3 domains"/>
    <property type="match status" value="3"/>
</dbReference>
<dbReference type="GO" id="GO:0005975">
    <property type="term" value="P:carbohydrate metabolic process"/>
    <property type="evidence" value="ECO:0007669"/>
    <property type="project" value="InterPro"/>
</dbReference>
<dbReference type="InterPro" id="IPR005845">
    <property type="entry name" value="A-D-PHexomutase_a/b/a-II"/>
</dbReference>
<accession>A0A926Q1X6</accession>
<dbReference type="Proteomes" id="UP000653730">
    <property type="component" value="Unassembled WGS sequence"/>
</dbReference>
<dbReference type="SUPFAM" id="SSF55957">
    <property type="entry name" value="Phosphoglucomutase, C-terminal domain"/>
    <property type="match status" value="1"/>
</dbReference>
<dbReference type="InterPro" id="IPR016055">
    <property type="entry name" value="A-D-PHexomutase_a/b/a-I/II/III"/>
</dbReference>
<evidence type="ECO:0000256" key="1">
    <source>
        <dbReference type="ARBA" id="ARBA00001946"/>
    </source>
</evidence>
<keyword evidence="5 7" id="KW-0460">Magnesium</keyword>
<dbReference type="Pfam" id="PF02879">
    <property type="entry name" value="PGM_PMM_II"/>
    <property type="match status" value="1"/>
</dbReference>
<keyword evidence="12" id="KW-1185">Reference proteome</keyword>
<dbReference type="Pfam" id="PF02878">
    <property type="entry name" value="PGM_PMM_I"/>
    <property type="match status" value="1"/>
</dbReference>
<evidence type="ECO:0000256" key="2">
    <source>
        <dbReference type="ARBA" id="ARBA00010231"/>
    </source>
</evidence>
<dbReference type="InterPro" id="IPR005846">
    <property type="entry name" value="A-D-PHexomutase_a/b/a-III"/>
</dbReference>
<evidence type="ECO:0000313" key="12">
    <source>
        <dbReference type="Proteomes" id="UP000653730"/>
    </source>
</evidence>
<dbReference type="PANTHER" id="PTHR45745">
    <property type="entry name" value="PHOSPHOMANNOMUTASE 45A"/>
    <property type="match status" value="1"/>
</dbReference>
<dbReference type="Gene3D" id="3.30.310.50">
    <property type="entry name" value="Alpha-D-phosphohexomutase, C-terminal domain"/>
    <property type="match status" value="1"/>
</dbReference>
<comment type="similarity">
    <text evidence="2 7">Belongs to the phosphohexose mutase family.</text>
</comment>
<dbReference type="InterPro" id="IPR016066">
    <property type="entry name" value="A-D-PHexomutase_CS"/>
</dbReference>
<dbReference type="Pfam" id="PF02880">
    <property type="entry name" value="PGM_PMM_III"/>
    <property type="match status" value="1"/>
</dbReference>
<evidence type="ECO:0000259" key="8">
    <source>
        <dbReference type="Pfam" id="PF02878"/>
    </source>
</evidence>
<sequence length="572" mass="63554">MQIEDHILKKANEWLSPAFDDTTKEKIKEMMEASPKELTESFYKDLEFGTGGMRGIMGTGSNRINKYTLGKNTQGLSDYIKKTYPGEDLKVAIAYDCRHNSDTLARLVAEVFSANDIKVYLFSALRPTPELSFAVKHLGCHCGIVLTASHNPPEYNGYKVYWADGGQIVPPQDAGIIAEINATSFEDIRFSPKDELITFIDKEVDEVFISASVDNGSFNARGKDDFKIVFTSLHGTSITTLPEVLKRAGYKNVYVVEEQATPDGNFPTVKSPNPEEPEALTIALQKAEEIGADMVIGTDPDSDRLGIAVRDDKGKLILLNGNQTMVLMTKFLLDQWKKDGRINGKEFIGSTIVSTPMMHKLAEAYGVECKAGLTGFKWIAKMIKDHPEQPFIGGGEESFGFMVGDFVRDKDAITSSLLACEIAAEAKAEGSTLYKKLLQMYVDFGFYKEHLVSLVKKGMEGAEEIKQIMTDLRNKPLKEINGSKVTLIEDYQSSVAHHMTTGEEKTIDLPKSNVLIYYTEDGSKIAARPSGTEPKIKFYVSVNTKLDSTDEFEKTEQELRNRIDNIISELGI</sequence>
<comment type="caution">
    <text evidence="11">The sequence shown here is derived from an EMBL/GenBank/DDBJ whole genome shotgun (WGS) entry which is preliminary data.</text>
</comment>
<evidence type="ECO:0000259" key="10">
    <source>
        <dbReference type="Pfam" id="PF02880"/>
    </source>
</evidence>
<keyword evidence="3" id="KW-0597">Phosphoprotein</keyword>
<dbReference type="PROSITE" id="PS00710">
    <property type="entry name" value="PGM_PMM"/>
    <property type="match status" value="1"/>
</dbReference>
<dbReference type="InterPro" id="IPR036900">
    <property type="entry name" value="A-D-PHexomutase_C_sf"/>
</dbReference>
<feature type="domain" description="Alpha-D-phosphohexomutase alpha/beta/alpha" evidence="9">
    <location>
        <begin position="218"/>
        <end position="313"/>
    </location>
</feature>
<feature type="domain" description="Alpha-D-phosphohexomutase alpha/beta/alpha" evidence="10">
    <location>
        <begin position="320"/>
        <end position="441"/>
    </location>
</feature>
<dbReference type="PANTHER" id="PTHR45745:SF1">
    <property type="entry name" value="PHOSPHOGLUCOMUTASE 2B-RELATED"/>
    <property type="match status" value="1"/>
</dbReference>
<dbReference type="RefSeq" id="WP_187965132.1">
    <property type="nucleotide sequence ID" value="NZ_JACVDC010000018.1"/>
</dbReference>
<dbReference type="InterPro" id="IPR005844">
    <property type="entry name" value="A-D-PHexomutase_a/b/a-I"/>
</dbReference>
<dbReference type="AlphaFoldDB" id="A0A926Q1X6"/>
<evidence type="ECO:0000256" key="7">
    <source>
        <dbReference type="RuleBase" id="RU004326"/>
    </source>
</evidence>
<reference evidence="11 12" key="1">
    <citation type="submission" date="2020-09" db="EMBL/GenBank/DDBJ databases">
        <title>Sinomicrobium weinanense sp. nov., a halophilic bacteria isolated from saline-alkali soil.</title>
        <authorList>
            <person name="Wu P."/>
            <person name="Ren H."/>
            <person name="Mei Y."/>
            <person name="Liang Y."/>
            <person name="Chen Z."/>
        </authorList>
    </citation>
    <scope>NUCLEOTIDE SEQUENCE [LARGE SCALE GENOMIC DNA]</scope>
    <source>
        <strain evidence="11 12">FJxs</strain>
    </source>
</reference>
<keyword evidence="4 7" id="KW-0479">Metal-binding</keyword>
<evidence type="ECO:0000256" key="6">
    <source>
        <dbReference type="ARBA" id="ARBA00023235"/>
    </source>
</evidence>
<evidence type="ECO:0000256" key="5">
    <source>
        <dbReference type="ARBA" id="ARBA00022842"/>
    </source>
</evidence>
<dbReference type="EMBL" id="JACVDC010000018">
    <property type="protein sequence ID" value="MBC9795983.1"/>
    <property type="molecule type" value="Genomic_DNA"/>
</dbReference>
<dbReference type="CDD" id="cd05799">
    <property type="entry name" value="PGM2"/>
    <property type="match status" value="1"/>
</dbReference>
<gene>
    <name evidence="11" type="ORF">IBL28_08400</name>
</gene>
<evidence type="ECO:0000313" key="11">
    <source>
        <dbReference type="EMBL" id="MBC9795983.1"/>
    </source>
</evidence>
<dbReference type="PRINTS" id="PR00509">
    <property type="entry name" value="PGMPMM"/>
</dbReference>
<comment type="cofactor">
    <cofactor evidence="1">
        <name>Mg(2+)</name>
        <dbReference type="ChEBI" id="CHEBI:18420"/>
    </cofactor>
</comment>
<dbReference type="GO" id="GO:0000287">
    <property type="term" value="F:magnesium ion binding"/>
    <property type="evidence" value="ECO:0007669"/>
    <property type="project" value="InterPro"/>
</dbReference>
<dbReference type="GO" id="GO:0008973">
    <property type="term" value="F:phosphopentomutase activity"/>
    <property type="evidence" value="ECO:0007669"/>
    <property type="project" value="TreeGrafter"/>
</dbReference>